<dbReference type="SUPFAM" id="SSF52540">
    <property type="entry name" value="P-loop containing nucleoside triphosphate hydrolases"/>
    <property type="match status" value="1"/>
</dbReference>
<gene>
    <name evidence="4" type="ORF">TPAB3V08_LOCUS12388</name>
</gene>
<dbReference type="InterPro" id="IPR027417">
    <property type="entry name" value="P-loop_NTPase"/>
</dbReference>
<dbReference type="Proteomes" id="UP001153148">
    <property type="component" value="Unassembled WGS sequence"/>
</dbReference>
<dbReference type="InterPro" id="IPR041562">
    <property type="entry name" value="MCM_lid"/>
</dbReference>
<feature type="domain" description="MCM AAA-lid" evidence="3">
    <location>
        <begin position="45"/>
        <end position="122"/>
    </location>
</feature>
<evidence type="ECO:0000259" key="3">
    <source>
        <dbReference type="Pfam" id="PF17855"/>
    </source>
</evidence>
<name>A0ABN7PCD5_TIMPD</name>
<dbReference type="Gene3D" id="3.40.50.300">
    <property type="entry name" value="P-loop containing nucleotide triphosphate hydrolases"/>
    <property type="match status" value="1"/>
</dbReference>
<reference evidence="4" key="1">
    <citation type="submission" date="2021-03" db="EMBL/GenBank/DDBJ databases">
        <authorList>
            <person name="Tran Van P."/>
        </authorList>
    </citation>
    <scope>NUCLEOTIDE SEQUENCE</scope>
</reference>
<accession>A0ABN7PCD5</accession>
<evidence type="ECO:0000313" key="4">
    <source>
        <dbReference type="EMBL" id="CAG2065444.1"/>
    </source>
</evidence>
<dbReference type="InterPro" id="IPR031327">
    <property type="entry name" value="MCM"/>
</dbReference>
<evidence type="ECO:0000313" key="5">
    <source>
        <dbReference type="Proteomes" id="UP001153148"/>
    </source>
</evidence>
<sequence>YRFDLIFLMLDPQNELFDQRLARHLVSLYYKTRDSEEDELMDMSILRDYIAYAREHIHPKLSELASNRLVQAYVDMRKVGSGRGQITAYPRQLESLIRLSEAHAKLRFSQTVEVLDVEEAWR</sequence>
<protein>
    <recommendedName>
        <fullName evidence="3">MCM AAA-lid domain-containing protein</fullName>
    </recommendedName>
</protein>
<evidence type="ECO:0000256" key="2">
    <source>
        <dbReference type="ARBA" id="ARBA00022705"/>
    </source>
</evidence>
<comment type="similarity">
    <text evidence="1">Belongs to the MCM family.</text>
</comment>
<organism evidence="4 5">
    <name type="scientific">Timema podura</name>
    <name type="common">Walking stick</name>
    <dbReference type="NCBI Taxonomy" id="61482"/>
    <lineage>
        <taxon>Eukaryota</taxon>
        <taxon>Metazoa</taxon>
        <taxon>Ecdysozoa</taxon>
        <taxon>Arthropoda</taxon>
        <taxon>Hexapoda</taxon>
        <taxon>Insecta</taxon>
        <taxon>Pterygota</taxon>
        <taxon>Neoptera</taxon>
        <taxon>Polyneoptera</taxon>
        <taxon>Phasmatodea</taxon>
        <taxon>Timematodea</taxon>
        <taxon>Timematoidea</taxon>
        <taxon>Timematidae</taxon>
        <taxon>Timema</taxon>
    </lineage>
</organism>
<evidence type="ECO:0000256" key="1">
    <source>
        <dbReference type="ARBA" id="ARBA00008010"/>
    </source>
</evidence>
<dbReference type="EMBL" id="CAJPIN010043175">
    <property type="protein sequence ID" value="CAG2065444.1"/>
    <property type="molecule type" value="Genomic_DNA"/>
</dbReference>
<keyword evidence="2" id="KW-0235">DNA replication</keyword>
<keyword evidence="5" id="KW-1185">Reference proteome</keyword>
<dbReference type="Pfam" id="PF17855">
    <property type="entry name" value="MCM_lid"/>
    <property type="match status" value="1"/>
</dbReference>
<comment type="caution">
    <text evidence="4">The sequence shown here is derived from an EMBL/GenBank/DDBJ whole genome shotgun (WGS) entry which is preliminary data.</text>
</comment>
<feature type="non-terminal residue" evidence="4">
    <location>
        <position position="1"/>
    </location>
</feature>
<dbReference type="PANTHER" id="PTHR11630:SF66">
    <property type="entry name" value="DNA REPLICATION LICENSING FACTOR MCM4"/>
    <property type="match status" value="1"/>
</dbReference>
<dbReference type="PANTHER" id="PTHR11630">
    <property type="entry name" value="DNA REPLICATION LICENSING FACTOR MCM FAMILY MEMBER"/>
    <property type="match status" value="1"/>
</dbReference>
<proteinExistence type="inferred from homology"/>